<evidence type="ECO:0000256" key="13">
    <source>
        <dbReference type="ARBA" id="ARBA00047880"/>
    </source>
</evidence>
<organism evidence="17 18">
    <name type="scientific">Spirosoma profusum</name>
    <dbReference type="NCBI Taxonomy" id="2771354"/>
    <lineage>
        <taxon>Bacteria</taxon>
        <taxon>Pseudomonadati</taxon>
        <taxon>Bacteroidota</taxon>
        <taxon>Cytophagia</taxon>
        <taxon>Cytophagales</taxon>
        <taxon>Cytophagaceae</taxon>
        <taxon>Spirosoma</taxon>
    </lineage>
</organism>
<dbReference type="PANTHER" id="PTHR22749">
    <property type="entry name" value="RIBOFLAVIN KINASE/FMN ADENYLYLTRANSFERASE"/>
    <property type="match status" value="1"/>
</dbReference>
<evidence type="ECO:0000256" key="5">
    <source>
        <dbReference type="ARBA" id="ARBA00022643"/>
    </source>
</evidence>
<evidence type="ECO:0000256" key="8">
    <source>
        <dbReference type="ARBA" id="ARBA00022741"/>
    </source>
</evidence>
<dbReference type="InterPro" id="IPR002606">
    <property type="entry name" value="Riboflavin_kinase_bac"/>
</dbReference>
<dbReference type="EC" id="2.7.1.26" evidence="15"/>
<comment type="pathway">
    <text evidence="3 15">Cofactor biosynthesis; FMN biosynthesis; FMN from riboflavin (ATP route): step 1/1.</text>
</comment>
<keyword evidence="5 15" id="KW-0288">FMN</keyword>
<dbReference type="FunFam" id="3.40.50.620:FF:000021">
    <property type="entry name" value="Riboflavin biosynthesis protein"/>
    <property type="match status" value="1"/>
</dbReference>
<dbReference type="GO" id="GO:0006747">
    <property type="term" value="P:FAD biosynthetic process"/>
    <property type="evidence" value="ECO:0007669"/>
    <property type="project" value="UniProtKB-UniRule"/>
</dbReference>
<evidence type="ECO:0000313" key="18">
    <source>
        <dbReference type="Proteomes" id="UP000598820"/>
    </source>
</evidence>
<dbReference type="Gene3D" id="3.40.50.620">
    <property type="entry name" value="HUPs"/>
    <property type="match status" value="1"/>
</dbReference>
<protein>
    <recommendedName>
        <fullName evidence="15">Riboflavin biosynthesis protein</fullName>
    </recommendedName>
    <domain>
        <recommendedName>
            <fullName evidence="15">Riboflavin kinase</fullName>
            <ecNumber evidence="15">2.7.1.26</ecNumber>
        </recommendedName>
        <alternativeName>
            <fullName evidence="15">Flavokinase</fullName>
        </alternativeName>
    </domain>
    <domain>
        <recommendedName>
            <fullName evidence="15">FMN adenylyltransferase</fullName>
            <ecNumber evidence="15">2.7.7.2</ecNumber>
        </recommendedName>
        <alternativeName>
            <fullName evidence="15">FAD pyrophosphorylase</fullName>
        </alternativeName>
        <alternativeName>
            <fullName evidence="15">FAD synthase</fullName>
        </alternativeName>
    </domain>
</protein>
<evidence type="ECO:0000256" key="11">
    <source>
        <dbReference type="ARBA" id="ARBA00022840"/>
    </source>
</evidence>
<dbReference type="NCBIfam" id="TIGR00083">
    <property type="entry name" value="ribF"/>
    <property type="match status" value="1"/>
</dbReference>
<dbReference type="Gene3D" id="2.40.30.30">
    <property type="entry name" value="Riboflavin kinase-like"/>
    <property type="match status" value="1"/>
</dbReference>
<dbReference type="Proteomes" id="UP000598820">
    <property type="component" value="Unassembled WGS sequence"/>
</dbReference>
<dbReference type="AlphaFoldDB" id="A0A926Y0W3"/>
<evidence type="ECO:0000256" key="15">
    <source>
        <dbReference type="PIRNR" id="PIRNR004491"/>
    </source>
</evidence>
<sequence length="323" mass="36031">MIIYRSLNDIQPLTNAVVTSGTFDGVHLGHQTILARLTEVAKASNGESVLITYWPHPRTVVSNDSQNLKLLTTLDEKIELIDQAGVDNLLIIPFTRSFSQLTSEEYIRQILLDKIGTKKLVIGYDHRFGRDREGGFEYIRAHQQEYGFEVEEIPRQDVEAVGVSSSKIRAALSQGNVTIANRFLGRPYTLTGTIVKGRQLGRTIGFPTANMQVDDTSKLVPANGVYAVEVEYAGQTLGGMLNIGFRPTVAGVNQTIETYIFDFDKDIYGEHMTLKFKEFLRPEQKFDGLTALVAQLKLDEETARGVLEISSSVDRQQSLDKNN</sequence>
<dbReference type="GO" id="GO:0008531">
    <property type="term" value="F:riboflavin kinase activity"/>
    <property type="evidence" value="ECO:0007669"/>
    <property type="project" value="UniProtKB-UniRule"/>
</dbReference>
<evidence type="ECO:0000256" key="7">
    <source>
        <dbReference type="ARBA" id="ARBA00022695"/>
    </source>
</evidence>
<dbReference type="SUPFAM" id="SSF52374">
    <property type="entry name" value="Nucleotidylyl transferase"/>
    <property type="match status" value="1"/>
</dbReference>
<dbReference type="InterPro" id="IPR023465">
    <property type="entry name" value="Riboflavin_kinase_dom_sf"/>
</dbReference>
<keyword evidence="8 15" id="KW-0547">Nucleotide-binding</keyword>
<dbReference type="EMBL" id="JACWZY010000011">
    <property type="protein sequence ID" value="MBD2701882.1"/>
    <property type="molecule type" value="Genomic_DNA"/>
</dbReference>
<dbReference type="Pfam" id="PF06574">
    <property type="entry name" value="FAD_syn"/>
    <property type="match status" value="1"/>
</dbReference>
<evidence type="ECO:0000259" key="16">
    <source>
        <dbReference type="SMART" id="SM00904"/>
    </source>
</evidence>
<keyword evidence="12" id="KW-0511">Multifunctional enzyme</keyword>
<dbReference type="NCBIfam" id="NF004162">
    <property type="entry name" value="PRK05627.1-5"/>
    <property type="match status" value="1"/>
</dbReference>
<keyword evidence="11 15" id="KW-0067">ATP-binding</keyword>
<keyword evidence="7 15" id="KW-0548">Nucleotidyltransferase</keyword>
<dbReference type="FunFam" id="2.40.30.30:FF:000003">
    <property type="entry name" value="Riboflavin biosynthesis protein"/>
    <property type="match status" value="1"/>
</dbReference>
<evidence type="ECO:0000256" key="14">
    <source>
        <dbReference type="ARBA" id="ARBA00049494"/>
    </source>
</evidence>
<gene>
    <name evidence="17" type="ORF">IC229_14635</name>
</gene>
<keyword evidence="9 15" id="KW-0418">Kinase</keyword>
<dbReference type="PIRSF" id="PIRSF004491">
    <property type="entry name" value="FAD_Synth"/>
    <property type="match status" value="1"/>
</dbReference>
<reference evidence="17" key="1">
    <citation type="submission" date="2020-09" db="EMBL/GenBank/DDBJ databases">
        <authorList>
            <person name="Kim M.K."/>
        </authorList>
    </citation>
    <scope>NUCLEOTIDE SEQUENCE</scope>
    <source>
        <strain evidence="17">BT702</strain>
    </source>
</reference>
<proteinExistence type="inferred from homology"/>
<keyword evidence="18" id="KW-1185">Reference proteome</keyword>
<dbReference type="InterPro" id="IPR023468">
    <property type="entry name" value="Riboflavin_kinase"/>
</dbReference>
<evidence type="ECO:0000256" key="6">
    <source>
        <dbReference type="ARBA" id="ARBA00022679"/>
    </source>
</evidence>
<dbReference type="PANTHER" id="PTHR22749:SF6">
    <property type="entry name" value="RIBOFLAVIN KINASE"/>
    <property type="match status" value="1"/>
</dbReference>
<evidence type="ECO:0000256" key="2">
    <source>
        <dbReference type="ARBA" id="ARBA00004726"/>
    </source>
</evidence>
<dbReference type="GO" id="GO:0009398">
    <property type="term" value="P:FMN biosynthetic process"/>
    <property type="evidence" value="ECO:0007669"/>
    <property type="project" value="UniProtKB-UniRule"/>
</dbReference>
<comment type="catalytic activity">
    <reaction evidence="13 15">
        <text>riboflavin + ATP = FMN + ADP + H(+)</text>
        <dbReference type="Rhea" id="RHEA:14357"/>
        <dbReference type="ChEBI" id="CHEBI:15378"/>
        <dbReference type="ChEBI" id="CHEBI:30616"/>
        <dbReference type="ChEBI" id="CHEBI:57986"/>
        <dbReference type="ChEBI" id="CHEBI:58210"/>
        <dbReference type="ChEBI" id="CHEBI:456216"/>
        <dbReference type="EC" id="2.7.1.26"/>
    </reaction>
</comment>
<dbReference type="GO" id="GO:0005524">
    <property type="term" value="F:ATP binding"/>
    <property type="evidence" value="ECO:0007669"/>
    <property type="project" value="UniProtKB-UniRule"/>
</dbReference>
<dbReference type="GO" id="GO:0003919">
    <property type="term" value="F:FMN adenylyltransferase activity"/>
    <property type="evidence" value="ECO:0007669"/>
    <property type="project" value="UniProtKB-UniRule"/>
</dbReference>
<evidence type="ECO:0000313" key="17">
    <source>
        <dbReference type="EMBL" id="MBD2701882.1"/>
    </source>
</evidence>
<comment type="function">
    <text evidence="1">Catalyzes the phosphorylation of riboflavin to FMN followed by the adenylation of FMN to FAD.</text>
</comment>
<feature type="domain" description="Riboflavin kinase" evidence="16">
    <location>
        <begin position="183"/>
        <end position="308"/>
    </location>
</feature>
<dbReference type="InterPro" id="IPR015864">
    <property type="entry name" value="FAD_synthase"/>
</dbReference>
<dbReference type="NCBIfam" id="NF004160">
    <property type="entry name" value="PRK05627.1-3"/>
    <property type="match status" value="1"/>
</dbReference>
<keyword evidence="4 15" id="KW-0285">Flavoprotein</keyword>
<evidence type="ECO:0000256" key="10">
    <source>
        <dbReference type="ARBA" id="ARBA00022827"/>
    </source>
</evidence>
<keyword evidence="6 15" id="KW-0808">Transferase</keyword>
<dbReference type="SUPFAM" id="SSF82114">
    <property type="entry name" value="Riboflavin kinase-like"/>
    <property type="match status" value="1"/>
</dbReference>
<name>A0A926Y0W3_9BACT</name>
<comment type="similarity">
    <text evidence="15">Belongs to the ribF family.</text>
</comment>
<dbReference type="CDD" id="cd02064">
    <property type="entry name" value="FAD_synthetase_N"/>
    <property type="match status" value="1"/>
</dbReference>
<evidence type="ECO:0000256" key="4">
    <source>
        <dbReference type="ARBA" id="ARBA00022630"/>
    </source>
</evidence>
<evidence type="ECO:0000256" key="3">
    <source>
        <dbReference type="ARBA" id="ARBA00005201"/>
    </source>
</evidence>
<dbReference type="SMART" id="SM00904">
    <property type="entry name" value="Flavokinase"/>
    <property type="match status" value="1"/>
</dbReference>
<evidence type="ECO:0000256" key="12">
    <source>
        <dbReference type="ARBA" id="ARBA00023268"/>
    </source>
</evidence>
<dbReference type="RefSeq" id="WP_190887737.1">
    <property type="nucleotide sequence ID" value="NZ_JACWZY010000011.1"/>
</dbReference>
<dbReference type="EC" id="2.7.7.2" evidence="15"/>
<dbReference type="Pfam" id="PF01687">
    <property type="entry name" value="Flavokinase"/>
    <property type="match status" value="1"/>
</dbReference>
<keyword evidence="10 15" id="KW-0274">FAD</keyword>
<dbReference type="InterPro" id="IPR015865">
    <property type="entry name" value="Riboflavin_kinase_bac/euk"/>
</dbReference>
<evidence type="ECO:0000256" key="9">
    <source>
        <dbReference type="ARBA" id="ARBA00022777"/>
    </source>
</evidence>
<comment type="catalytic activity">
    <reaction evidence="14 15">
        <text>FMN + ATP + H(+) = FAD + diphosphate</text>
        <dbReference type="Rhea" id="RHEA:17237"/>
        <dbReference type="ChEBI" id="CHEBI:15378"/>
        <dbReference type="ChEBI" id="CHEBI:30616"/>
        <dbReference type="ChEBI" id="CHEBI:33019"/>
        <dbReference type="ChEBI" id="CHEBI:57692"/>
        <dbReference type="ChEBI" id="CHEBI:58210"/>
        <dbReference type="EC" id="2.7.7.2"/>
    </reaction>
</comment>
<dbReference type="InterPro" id="IPR014729">
    <property type="entry name" value="Rossmann-like_a/b/a_fold"/>
</dbReference>
<comment type="caution">
    <text evidence="17">The sequence shown here is derived from an EMBL/GenBank/DDBJ whole genome shotgun (WGS) entry which is preliminary data.</text>
</comment>
<accession>A0A926Y0W3</accession>
<evidence type="ECO:0000256" key="1">
    <source>
        <dbReference type="ARBA" id="ARBA00002121"/>
    </source>
</evidence>
<dbReference type="GO" id="GO:0009231">
    <property type="term" value="P:riboflavin biosynthetic process"/>
    <property type="evidence" value="ECO:0007669"/>
    <property type="project" value="InterPro"/>
</dbReference>
<comment type="pathway">
    <text evidence="2 15">Cofactor biosynthesis; FAD biosynthesis; FAD from FMN: step 1/1.</text>
</comment>